<dbReference type="CDD" id="cd02511">
    <property type="entry name" value="Beta4Glucosyltransferase"/>
    <property type="match status" value="1"/>
</dbReference>
<evidence type="ECO:0000313" key="2">
    <source>
        <dbReference type="EMBL" id="CAA9228299.1"/>
    </source>
</evidence>
<protein>
    <recommendedName>
        <fullName evidence="1">Glycosyltransferase 2-like domain-containing protein</fullName>
    </recommendedName>
</protein>
<organism evidence="2">
    <name type="scientific">uncultured Chloroflexota bacterium</name>
    <dbReference type="NCBI Taxonomy" id="166587"/>
    <lineage>
        <taxon>Bacteria</taxon>
        <taxon>Bacillati</taxon>
        <taxon>Chloroflexota</taxon>
        <taxon>environmental samples</taxon>
    </lineage>
</organism>
<dbReference type="PANTHER" id="PTHR43630:SF2">
    <property type="entry name" value="GLYCOSYLTRANSFERASE"/>
    <property type="match status" value="1"/>
</dbReference>
<dbReference type="PANTHER" id="PTHR43630">
    <property type="entry name" value="POLY-BETA-1,6-N-ACETYL-D-GLUCOSAMINE SYNTHASE"/>
    <property type="match status" value="1"/>
</dbReference>
<proteinExistence type="predicted"/>
<sequence length="275" mass="31238">MTTSHDPVPLDSRISAVVLTRDEARHIVPCLRTLQWADEQLVVDSRSSDATADLAATMGARVVVLPWDNFAGQRNFALEQARSRWVLFVDADERVPLELADEIREAVAESVAGGARTPVGYWVPRQNLILGHWVRHAGWHPDYQLRLFRVAAGRYDPLRPVHELVLLDGPAARLKTPLVHHNYVSWRQFWAKQRAYARMEAAQLHGNGQRAKARNFVLQPLRELRRRYVSLEGYREGAIGLQLSLVLAAANFTMYRDLWRVGRGVRSARAVQEQG</sequence>
<evidence type="ECO:0000259" key="1">
    <source>
        <dbReference type="Pfam" id="PF00535"/>
    </source>
</evidence>
<dbReference type="Pfam" id="PF00535">
    <property type="entry name" value="Glycos_transf_2"/>
    <property type="match status" value="1"/>
</dbReference>
<dbReference type="EMBL" id="CADCTC010000056">
    <property type="protein sequence ID" value="CAA9228299.1"/>
    <property type="molecule type" value="Genomic_DNA"/>
</dbReference>
<feature type="domain" description="Glycosyltransferase 2-like" evidence="1">
    <location>
        <begin position="15"/>
        <end position="99"/>
    </location>
</feature>
<accession>A0A6J4HM84</accession>
<reference evidence="2" key="1">
    <citation type="submission" date="2020-02" db="EMBL/GenBank/DDBJ databases">
        <authorList>
            <person name="Meier V. D."/>
        </authorList>
    </citation>
    <scope>NUCLEOTIDE SEQUENCE</scope>
    <source>
        <strain evidence="2">AVDCRST_MAG77</strain>
    </source>
</reference>
<dbReference type="Gene3D" id="3.90.550.10">
    <property type="entry name" value="Spore Coat Polysaccharide Biosynthesis Protein SpsA, Chain A"/>
    <property type="match status" value="1"/>
</dbReference>
<gene>
    <name evidence="2" type="ORF">AVDCRST_MAG77-861</name>
</gene>
<name>A0A6J4HM84_9CHLR</name>
<dbReference type="InterPro" id="IPR001173">
    <property type="entry name" value="Glyco_trans_2-like"/>
</dbReference>
<dbReference type="SUPFAM" id="SSF53448">
    <property type="entry name" value="Nucleotide-diphospho-sugar transferases"/>
    <property type="match status" value="1"/>
</dbReference>
<dbReference type="InterPro" id="IPR029044">
    <property type="entry name" value="Nucleotide-diphossugar_trans"/>
</dbReference>
<dbReference type="AlphaFoldDB" id="A0A6J4HM84"/>